<protein>
    <submittedName>
        <fullName evidence="1">Uncharacterized protein</fullName>
    </submittedName>
</protein>
<dbReference type="EMBL" id="JASBWU010000026">
    <property type="protein sequence ID" value="KAJ9112218.1"/>
    <property type="molecule type" value="Genomic_DNA"/>
</dbReference>
<reference evidence="1" key="1">
    <citation type="submission" date="2023-04" db="EMBL/GenBank/DDBJ databases">
        <title>Draft Genome sequencing of Naganishia species isolated from polar environments using Oxford Nanopore Technology.</title>
        <authorList>
            <person name="Leo P."/>
            <person name="Venkateswaran K."/>
        </authorList>
    </citation>
    <scope>NUCLEOTIDE SEQUENCE</scope>
    <source>
        <strain evidence="1">MNA-CCFEE 5425</strain>
    </source>
</reference>
<sequence length="334" mass="35074">MTRDTKIIHRVLSNDGIRLLQVQTHLLNQQINLCHSSCSLQSSGPISNYLSTLSTWLLANPTEVVTLLITNPDSIQPSTFGEDFVSAGLDKLAYTPASTATSRDEWPTLGAMIDQGKRLVVFMDYNADFGAVPYIIDEFSNVFEDAYDTTSQDFPCTVNRTSGSPETTLMLTNHYLDYTTTIFGLQVFLSDKSKLTTTNSASGYGSIGQGVANCVDQWKRNPNFVLVDWYDSNGITPFSLVASLNGVAAPTNAVTISEFTASGSSSSSSAAASGTSQAASTKGTAKATGTSTASGGNVSSSSLSAAPASLRIPAVGTLAATLLGTALGVAWIAI</sequence>
<comment type="caution">
    <text evidence="1">The sequence shown here is derived from an EMBL/GenBank/DDBJ whole genome shotgun (WGS) entry which is preliminary data.</text>
</comment>
<gene>
    <name evidence="1" type="ORF">QFC22_006302</name>
</gene>
<evidence type="ECO:0000313" key="2">
    <source>
        <dbReference type="Proteomes" id="UP001243375"/>
    </source>
</evidence>
<evidence type="ECO:0000313" key="1">
    <source>
        <dbReference type="EMBL" id="KAJ9112218.1"/>
    </source>
</evidence>
<name>A0ACC2WLD4_9TREE</name>
<dbReference type="Proteomes" id="UP001243375">
    <property type="component" value="Unassembled WGS sequence"/>
</dbReference>
<proteinExistence type="predicted"/>
<accession>A0ACC2WLD4</accession>
<organism evidence="1 2">
    <name type="scientific">Naganishia vaughanmartiniae</name>
    <dbReference type="NCBI Taxonomy" id="1424756"/>
    <lineage>
        <taxon>Eukaryota</taxon>
        <taxon>Fungi</taxon>
        <taxon>Dikarya</taxon>
        <taxon>Basidiomycota</taxon>
        <taxon>Agaricomycotina</taxon>
        <taxon>Tremellomycetes</taxon>
        <taxon>Filobasidiales</taxon>
        <taxon>Filobasidiaceae</taxon>
        <taxon>Naganishia</taxon>
    </lineage>
</organism>
<keyword evidence="2" id="KW-1185">Reference proteome</keyword>